<dbReference type="AlphaFoldDB" id="F7ND96"/>
<organism evidence="1 2">
    <name type="scientific">Acetonema longum DSM 6540</name>
    <dbReference type="NCBI Taxonomy" id="1009370"/>
    <lineage>
        <taxon>Bacteria</taxon>
        <taxon>Bacillati</taxon>
        <taxon>Bacillota</taxon>
        <taxon>Negativicutes</taxon>
        <taxon>Acetonemataceae</taxon>
        <taxon>Acetonema</taxon>
    </lineage>
</organism>
<dbReference type="Proteomes" id="UP000003240">
    <property type="component" value="Unassembled WGS sequence"/>
</dbReference>
<evidence type="ECO:0000313" key="1">
    <source>
        <dbReference type="EMBL" id="EGO65986.1"/>
    </source>
</evidence>
<proteinExistence type="predicted"/>
<name>F7ND96_9FIRM</name>
<feature type="non-terminal residue" evidence="1">
    <location>
        <position position="1"/>
    </location>
</feature>
<evidence type="ECO:0000313" key="2">
    <source>
        <dbReference type="Proteomes" id="UP000003240"/>
    </source>
</evidence>
<dbReference type="NCBIfam" id="TIGR01731">
    <property type="entry name" value="fil_hemag_20aa"/>
    <property type="match status" value="2"/>
</dbReference>
<reference evidence="1 2" key="1">
    <citation type="journal article" date="2011" name="EMBO J.">
        <title>Structural diversity of bacterial flagellar motors.</title>
        <authorList>
            <person name="Chen S."/>
            <person name="Beeby M."/>
            <person name="Murphy G.E."/>
            <person name="Leadbetter J.R."/>
            <person name="Hendrixson D.R."/>
            <person name="Briegel A."/>
            <person name="Li Z."/>
            <person name="Shi J."/>
            <person name="Tocheva E.I."/>
            <person name="Muller A."/>
            <person name="Dobro M.J."/>
            <person name="Jensen G.J."/>
        </authorList>
    </citation>
    <scope>NUCLEOTIDE SEQUENCE [LARGE SCALE GENOMIC DNA]</scope>
    <source>
        <strain evidence="1 2">DSM 6540</strain>
    </source>
</reference>
<sequence length="211" mass="23323">TADKHLLNQSAGIQSQGSIHITARQFTNEKTVFETGWTTRNENHSMAIDPLPEENYYSATRKFTREIKTGAILQETAAAQVLAGKDITIDAAVINRYSTIAAGGDLTIRGPSLENYGYQGTRITTDVGTDTHRYKWRKHRKFHHNCTWRYGTTPIDYTPPATVENTESSRKGIVSAGGKVSIQSGTEKNITLDADKKAIQNQPKTTLDPAI</sequence>
<dbReference type="EMBL" id="AFGF01000002">
    <property type="protein sequence ID" value="EGO65986.1"/>
    <property type="molecule type" value="Genomic_DNA"/>
</dbReference>
<dbReference type="Pfam" id="PF05594">
    <property type="entry name" value="Fil_haemagg"/>
    <property type="match status" value="3"/>
</dbReference>
<dbReference type="InterPro" id="IPR010069">
    <property type="entry name" value="CdiA_FHA1_rpt"/>
</dbReference>
<keyword evidence="2" id="KW-1185">Reference proteome</keyword>
<protein>
    <submittedName>
        <fullName evidence="1">Uncharacterized protein</fullName>
    </submittedName>
</protein>
<feature type="non-terminal residue" evidence="1">
    <location>
        <position position="211"/>
    </location>
</feature>
<gene>
    <name evidence="1" type="ORF">ALO_00015</name>
</gene>
<dbReference type="InterPro" id="IPR008619">
    <property type="entry name" value="Filamentous_hemagglutn_rpt"/>
</dbReference>
<accession>F7ND96</accession>
<comment type="caution">
    <text evidence="1">The sequence shown here is derived from an EMBL/GenBank/DDBJ whole genome shotgun (WGS) entry which is preliminary data.</text>
</comment>
<dbReference type="STRING" id="1009370.ALO_00015"/>
<dbReference type="RefSeq" id="WP_004091543.1">
    <property type="nucleotide sequence ID" value="NZ_AFGF01000002.1"/>
</dbReference>